<dbReference type="RefSeq" id="WP_009733075.1">
    <property type="nucleotide sequence ID" value="NZ_ALJD01000009.1"/>
</dbReference>
<dbReference type="EMBL" id="ALJD01000009">
    <property type="protein sequence ID" value="EJN58269.1"/>
    <property type="molecule type" value="Genomic_DNA"/>
</dbReference>
<reference evidence="1 2" key="1">
    <citation type="journal article" date="2012" name="J. Bacteriol.">
        <title>Draft Genome Sequence of the Extremely Halophilic Archaeon Halogranum salarium B-1T.</title>
        <authorList>
            <person name="Kim K.K."/>
            <person name="Lee K.C."/>
            <person name="Lee J.S."/>
        </authorList>
    </citation>
    <scope>NUCLEOTIDE SEQUENCE [LARGE SCALE GENOMIC DNA]</scope>
    <source>
        <strain evidence="1 2">B-1</strain>
    </source>
</reference>
<name>J3JED6_9EURY</name>
<dbReference type="PROSITE" id="PS51257">
    <property type="entry name" value="PROKAR_LIPOPROTEIN"/>
    <property type="match status" value="1"/>
</dbReference>
<gene>
    <name evidence="1" type="ORF">HSB1_36860</name>
</gene>
<evidence type="ECO:0000313" key="2">
    <source>
        <dbReference type="Proteomes" id="UP000007813"/>
    </source>
</evidence>
<comment type="caution">
    <text evidence="1">The sequence shown here is derived from an EMBL/GenBank/DDBJ whole genome shotgun (WGS) entry which is preliminary data.</text>
</comment>
<evidence type="ECO:0000313" key="1">
    <source>
        <dbReference type="EMBL" id="EJN58269.1"/>
    </source>
</evidence>
<organism evidence="1 2">
    <name type="scientific">Halogranum salarium B-1</name>
    <dbReference type="NCBI Taxonomy" id="1210908"/>
    <lineage>
        <taxon>Archaea</taxon>
        <taxon>Methanobacteriati</taxon>
        <taxon>Methanobacteriota</taxon>
        <taxon>Stenosarchaea group</taxon>
        <taxon>Halobacteria</taxon>
        <taxon>Halobacteriales</taxon>
        <taxon>Haloferacaceae</taxon>
    </lineage>
</organism>
<accession>J3JED6</accession>
<protein>
    <submittedName>
        <fullName evidence="1">Uncharacterized protein</fullName>
    </submittedName>
</protein>
<dbReference type="Proteomes" id="UP000007813">
    <property type="component" value="Unassembled WGS sequence"/>
</dbReference>
<sequence>MPSHSRRDVLTHGLALSSLVGLSGCTALTAVESTIHVTNHEGPEREQATYWVVRDGVRSEPHAVELDPNELYEENHSMQLGDEVRFEKNAGNDTLSMSWQLDIPVCTTPVFDIDIGWGALSGGFHCE</sequence>
<dbReference type="AlphaFoldDB" id="J3JED6"/>
<proteinExistence type="predicted"/>